<evidence type="ECO:0000313" key="5">
    <source>
        <dbReference type="Proteomes" id="UP000193498"/>
    </source>
</evidence>
<dbReference type="OrthoDB" id="1600564at2759"/>
<name>A0A1Y1Y4X6_9FUNG</name>
<proteinExistence type="predicted"/>
<feature type="region of interest" description="Disordered" evidence="2">
    <location>
        <begin position="343"/>
        <end position="380"/>
    </location>
</feature>
<dbReference type="STRING" id="1314790.A0A1Y1Y4X6"/>
<dbReference type="Proteomes" id="UP000193498">
    <property type="component" value="Unassembled WGS sequence"/>
</dbReference>
<evidence type="ECO:0000256" key="1">
    <source>
        <dbReference type="ARBA" id="ARBA00022801"/>
    </source>
</evidence>
<reference evidence="4 5" key="1">
    <citation type="submission" date="2016-07" db="EMBL/GenBank/DDBJ databases">
        <title>Pervasive Adenine N6-methylation of Active Genes in Fungi.</title>
        <authorList>
            <consortium name="DOE Joint Genome Institute"/>
            <person name="Mondo S.J."/>
            <person name="Dannebaum R.O."/>
            <person name="Kuo R.C."/>
            <person name="Labutti K."/>
            <person name="Haridas S."/>
            <person name="Kuo A."/>
            <person name="Salamov A."/>
            <person name="Ahrendt S.R."/>
            <person name="Lipzen A."/>
            <person name="Sullivan W."/>
            <person name="Andreopoulos W.B."/>
            <person name="Clum A."/>
            <person name="Lindquist E."/>
            <person name="Daum C."/>
            <person name="Ramamoorthy G.K."/>
            <person name="Gryganskyi A."/>
            <person name="Culley D."/>
            <person name="Magnuson J.K."/>
            <person name="James T.Y."/>
            <person name="O'Malley M.A."/>
            <person name="Stajich J.E."/>
            <person name="Spatafora J.W."/>
            <person name="Visel A."/>
            <person name="Grigoriev I.V."/>
        </authorList>
    </citation>
    <scope>NUCLEOTIDE SEQUENCE [LARGE SCALE GENOMIC DNA]</scope>
    <source>
        <strain evidence="4 5">CBS 931.73</strain>
    </source>
</reference>
<dbReference type="InParanoid" id="A0A1Y1Y4X6"/>
<feature type="chain" id="PRO_5012463319" evidence="3">
    <location>
        <begin position="19"/>
        <end position="380"/>
    </location>
</feature>
<dbReference type="AlphaFoldDB" id="A0A1Y1Y4X6"/>
<dbReference type="InterPro" id="IPR051058">
    <property type="entry name" value="GDSL_Est/Lipase"/>
</dbReference>
<protein>
    <submittedName>
        <fullName evidence="4">SGNH hydrolase</fullName>
    </submittedName>
</protein>
<dbReference type="GO" id="GO:0016788">
    <property type="term" value="F:hydrolase activity, acting on ester bonds"/>
    <property type="evidence" value="ECO:0007669"/>
    <property type="project" value="InterPro"/>
</dbReference>
<dbReference type="PANTHER" id="PTHR45648">
    <property type="entry name" value="GDSL LIPASE/ACYLHYDROLASE FAMILY PROTEIN (AFU_ORTHOLOGUE AFUA_4G14700)"/>
    <property type="match status" value="1"/>
</dbReference>
<keyword evidence="1 4" id="KW-0378">Hydrolase</keyword>
<gene>
    <name evidence="4" type="ORF">K493DRAFT_338471</name>
</gene>
<dbReference type="InterPro" id="IPR036514">
    <property type="entry name" value="SGNH_hydro_sf"/>
</dbReference>
<sequence length="380" mass="42704">MRFFTLLLPLFFATLCYGSLFGSIRSGLSRLNPFSSRRDSASEVIVSNGYRAPVMNKGYIRPPPPRPRPVISNVVVFGDSHSDTGNTRAISKNRSPPPHYFQGRYSNGPNWVDYVGKNLGIAIKNFAYGGGTVDSSLNQGIAGYGSKVKVPGIAQQVDLFLNTTYGNIQNTLFLLCGGSNDYFMNATVEANDIQNAMRDSAEALLKKGATSIALCTLPPLTATPMIKSTWIKRLIFRFAEPVYNYRVRQLVSELQIRHPDRYFITWDLGPILSNIIQNAKENGFTNTYQACVDEKNNSPPCKNPDEYVYWDSINPTTRTHKLIAESFQALLKNNFVYRPYYNQQYNGNNQRPGPPMEQQYGGPRFNGKMPPNRPPYVQYA</sequence>
<dbReference type="SUPFAM" id="SSF52266">
    <property type="entry name" value="SGNH hydrolase"/>
    <property type="match status" value="1"/>
</dbReference>
<dbReference type="EMBL" id="MCFE01000248">
    <property type="protein sequence ID" value="ORX93082.1"/>
    <property type="molecule type" value="Genomic_DNA"/>
</dbReference>
<keyword evidence="3" id="KW-0732">Signal</keyword>
<evidence type="ECO:0000256" key="3">
    <source>
        <dbReference type="SAM" id="SignalP"/>
    </source>
</evidence>
<evidence type="ECO:0000256" key="2">
    <source>
        <dbReference type="SAM" id="MobiDB-lite"/>
    </source>
</evidence>
<organism evidence="4 5">
    <name type="scientific">Basidiobolus meristosporus CBS 931.73</name>
    <dbReference type="NCBI Taxonomy" id="1314790"/>
    <lineage>
        <taxon>Eukaryota</taxon>
        <taxon>Fungi</taxon>
        <taxon>Fungi incertae sedis</taxon>
        <taxon>Zoopagomycota</taxon>
        <taxon>Entomophthoromycotina</taxon>
        <taxon>Basidiobolomycetes</taxon>
        <taxon>Basidiobolales</taxon>
        <taxon>Basidiobolaceae</taxon>
        <taxon>Basidiobolus</taxon>
    </lineage>
</organism>
<feature type="signal peptide" evidence="3">
    <location>
        <begin position="1"/>
        <end position="18"/>
    </location>
</feature>
<dbReference type="Gene3D" id="3.40.50.1110">
    <property type="entry name" value="SGNH hydrolase"/>
    <property type="match status" value="1"/>
</dbReference>
<dbReference type="Pfam" id="PF00657">
    <property type="entry name" value="Lipase_GDSL"/>
    <property type="match status" value="1"/>
</dbReference>
<keyword evidence="5" id="KW-1185">Reference proteome</keyword>
<dbReference type="CDD" id="cd01846">
    <property type="entry name" value="fatty_acyltransferase_like"/>
    <property type="match status" value="1"/>
</dbReference>
<dbReference type="PANTHER" id="PTHR45648:SF22">
    <property type="entry name" value="GDSL LIPASE_ACYLHYDROLASE FAMILY PROTEIN (AFU_ORTHOLOGUE AFUA_4G14700)"/>
    <property type="match status" value="1"/>
</dbReference>
<accession>A0A1Y1Y4X6</accession>
<evidence type="ECO:0000313" key="4">
    <source>
        <dbReference type="EMBL" id="ORX93082.1"/>
    </source>
</evidence>
<comment type="caution">
    <text evidence="4">The sequence shown here is derived from an EMBL/GenBank/DDBJ whole genome shotgun (WGS) entry which is preliminary data.</text>
</comment>
<dbReference type="InterPro" id="IPR001087">
    <property type="entry name" value="GDSL"/>
</dbReference>